<dbReference type="Proteomes" id="UP000287394">
    <property type="component" value="Chromosome"/>
</dbReference>
<dbReference type="Pfam" id="PF13377">
    <property type="entry name" value="Peripla_BP_3"/>
    <property type="match status" value="1"/>
</dbReference>
<proteinExistence type="predicted"/>
<dbReference type="CDD" id="cd06267">
    <property type="entry name" value="PBP1_LacI_sugar_binding-like"/>
    <property type="match status" value="1"/>
</dbReference>
<dbReference type="RefSeq" id="WP_119323801.1">
    <property type="nucleotide sequence ID" value="NZ_AP025739.1"/>
</dbReference>
<accession>A0A402D2U0</accession>
<dbReference type="PANTHER" id="PTHR30146">
    <property type="entry name" value="LACI-RELATED TRANSCRIPTIONAL REPRESSOR"/>
    <property type="match status" value="1"/>
</dbReference>
<dbReference type="PANTHER" id="PTHR30146:SF109">
    <property type="entry name" value="HTH-TYPE TRANSCRIPTIONAL REGULATOR GALS"/>
    <property type="match status" value="1"/>
</dbReference>
<dbReference type="InterPro" id="IPR028082">
    <property type="entry name" value="Peripla_BP_I"/>
</dbReference>
<sequence length="333" mass="35797">MATITDVARASGVSVATVSYVINNGPKNVLPETRERVLKAVEALGYRPNLLARGLVRRRTDMIGLLIYHLSSPFFATVAATVEAQGHDVGLHTIVDGERRFRTDGKHQGKLSAWPLDGALIWADTGEDLSGYLGEAASRLPIVYIGHDRADADCVAIDFYDGAQQALTHLASRGRRRIGFLTTQTPAQLAANTEGRTRAYRDHCAATGAEPWIAHVAETPSLRDAGLAVGAEVAALPPDQRPDALFCYNDLVAVGVFRGLRRAGIRVPEDIAVVGFDGIEEGRFLDTPLTTVRSPVGDLCHEALTLLQKRIAEHDGTPEQHVLKAVLTVGGTS</sequence>
<name>A0A402D2U0_9BACT</name>
<reference evidence="1 2" key="1">
    <citation type="journal article" date="2019" name="Int. J. Syst. Evol. Microbiol.">
        <title>Capsulimonas corticalis gen. nov., sp. nov., an aerobic capsulated bacterium, of a novel bacterial order, Capsulimonadales ord. nov., of the class Armatimonadia of the phylum Armatimonadetes.</title>
        <authorList>
            <person name="Li J."/>
            <person name="Kudo C."/>
            <person name="Tonouchi A."/>
        </authorList>
    </citation>
    <scope>NUCLEOTIDE SEQUENCE [LARGE SCALE GENOMIC DNA]</scope>
    <source>
        <strain evidence="1 2">AX-7</strain>
    </source>
</reference>
<dbReference type="KEGG" id="ccot:CCAX7_005090"/>
<gene>
    <name evidence="1" type="ORF">CCAX7_005090</name>
</gene>
<dbReference type="SUPFAM" id="SSF47413">
    <property type="entry name" value="lambda repressor-like DNA-binding domains"/>
    <property type="match status" value="1"/>
</dbReference>
<dbReference type="OrthoDB" id="269117at2"/>
<dbReference type="InterPro" id="IPR046335">
    <property type="entry name" value="LacI/GalR-like_sensor"/>
</dbReference>
<evidence type="ECO:0000313" key="1">
    <source>
        <dbReference type="EMBL" id="BDI28458.1"/>
    </source>
</evidence>
<dbReference type="Gene3D" id="3.40.50.2300">
    <property type="match status" value="2"/>
</dbReference>
<dbReference type="SUPFAM" id="SSF53822">
    <property type="entry name" value="Periplasmic binding protein-like I"/>
    <property type="match status" value="1"/>
</dbReference>
<dbReference type="GO" id="GO:0000976">
    <property type="term" value="F:transcription cis-regulatory region binding"/>
    <property type="evidence" value="ECO:0007669"/>
    <property type="project" value="TreeGrafter"/>
</dbReference>
<dbReference type="InterPro" id="IPR010982">
    <property type="entry name" value="Lambda_DNA-bd_dom_sf"/>
</dbReference>
<dbReference type="PROSITE" id="PS50932">
    <property type="entry name" value="HTH_LACI_2"/>
    <property type="match status" value="1"/>
</dbReference>
<protein>
    <submittedName>
        <fullName evidence="1">LacI family transcriptional regulator</fullName>
    </submittedName>
</protein>
<dbReference type="InterPro" id="IPR000843">
    <property type="entry name" value="HTH_LacI"/>
</dbReference>
<dbReference type="PRINTS" id="PR00036">
    <property type="entry name" value="HTHLACI"/>
</dbReference>
<dbReference type="PROSITE" id="PS00356">
    <property type="entry name" value="HTH_LACI_1"/>
    <property type="match status" value="1"/>
</dbReference>
<dbReference type="AlphaFoldDB" id="A0A402D2U0"/>
<dbReference type="Pfam" id="PF00356">
    <property type="entry name" value="LacI"/>
    <property type="match status" value="1"/>
</dbReference>
<dbReference type="EMBL" id="AP025739">
    <property type="protein sequence ID" value="BDI28458.1"/>
    <property type="molecule type" value="Genomic_DNA"/>
</dbReference>
<dbReference type="GO" id="GO:0003700">
    <property type="term" value="F:DNA-binding transcription factor activity"/>
    <property type="evidence" value="ECO:0007669"/>
    <property type="project" value="TreeGrafter"/>
</dbReference>
<dbReference type="CDD" id="cd01392">
    <property type="entry name" value="HTH_LacI"/>
    <property type="match status" value="1"/>
</dbReference>
<evidence type="ECO:0000313" key="2">
    <source>
        <dbReference type="Proteomes" id="UP000287394"/>
    </source>
</evidence>
<dbReference type="SMART" id="SM00354">
    <property type="entry name" value="HTH_LACI"/>
    <property type="match status" value="1"/>
</dbReference>
<organism evidence="1 2">
    <name type="scientific">Capsulimonas corticalis</name>
    <dbReference type="NCBI Taxonomy" id="2219043"/>
    <lineage>
        <taxon>Bacteria</taxon>
        <taxon>Bacillati</taxon>
        <taxon>Armatimonadota</taxon>
        <taxon>Armatimonadia</taxon>
        <taxon>Capsulimonadales</taxon>
        <taxon>Capsulimonadaceae</taxon>
        <taxon>Capsulimonas</taxon>
    </lineage>
</organism>
<dbReference type="Gene3D" id="1.10.260.40">
    <property type="entry name" value="lambda repressor-like DNA-binding domains"/>
    <property type="match status" value="1"/>
</dbReference>
<keyword evidence="2" id="KW-1185">Reference proteome</keyword>